<proteinExistence type="predicted"/>
<dbReference type="RefSeq" id="WP_221029478.1">
    <property type="nucleotide sequence ID" value="NZ_CP139781.1"/>
</dbReference>
<name>A0ABZ1C682_9BACT</name>
<evidence type="ECO:0000313" key="2">
    <source>
        <dbReference type="EMBL" id="WRQ87109.1"/>
    </source>
</evidence>
<reference evidence="2 3" key="1">
    <citation type="submission" date="2021-08" db="EMBL/GenBank/DDBJ databases">
        <authorList>
            <person name="Zhang D."/>
            <person name="Zhang A."/>
            <person name="Wang L."/>
        </authorList>
    </citation>
    <scope>NUCLEOTIDE SEQUENCE [LARGE SCALE GENOMIC DNA]</scope>
    <source>
        <strain evidence="2 3">WL0086</strain>
    </source>
</reference>
<accession>A0ABZ1C682</accession>
<dbReference type="Proteomes" id="UP000738431">
    <property type="component" value="Chromosome"/>
</dbReference>
<keyword evidence="3" id="KW-1185">Reference proteome</keyword>
<evidence type="ECO:0000313" key="3">
    <source>
        <dbReference type="Proteomes" id="UP000738431"/>
    </source>
</evidence>
<keyword evidence="1" id="KW-0812">Transmembrane</keyword>
<keyword evidence="1" id="KW-1133">Transmembrane helix</keyword>
<feature type="transmembrane region" description="Helical" evidence="1">
    <location>
        <begin position="17"/>
        <end position="35"/>
    </location>
</feature>
<dbReference type="EMBL" id="CP139781">
    <property type="protein sequence ID" value="WRQ87109.1"/>
    <property type="molecule type" value="Genomic_DNA"/>
</dbReference>
<organism evidence="2 3">
    <name type="scientific">Actomonas aquatica</name>
    <dbReference type="NCBI Taxonomy" id="2866162"/>
    <lineage>
        <taxon>Bacteria</taxon>
        <taxon>Pseudomonadati</taxon>
        <taxon>Verrucomicrobiota</taxon>
        <taxon>Opitutia</taxon>
        <taxon>Opitutales</taxon>
        <taxon>Opitutaceae</taxon>
        <taxon>Actomonas</taxon>
    </lineage>
</organism>
<gene>
    <name evidence="2" type="ORF">K1X11_020020</name>
</gene>
<evidence type="ECO:0000256" key="1">
    <source>
        <dbReference type="SAM" id="Phobius"/>
    </source>
</evidence>
<reference evidence="2 3" key="2">
    <citation type="submission" date="2023-12" db="EMBL/GenBank/DDBJ databases">
        <title>Description of an unclassified Opitutus bacterium of Verrucomicrobiota.</title>
        <authorList>
            <person name="Zhang D.-F."/>
        </authorList>
    </citation>
    <scope>NUCLEOTIDE SEQUENCE [LARGE SCALE GENOMIC DNA]</scope>
    <source>
        <strain evidence="2 3">WL0086</strain>
    </source>
</reference>
<keyword evidence="1" id="KW-0472">Membrane</keyword>
<sequence length="63" mass="6901">MEHVEAALQNLNAYPRWLVASCVIVVALAVLWVLGKLLKWTVYVIVGLAALAVIGGGVWWWLG</sequence>
<feature type="transmembrane region" description="Helical" evidence="1">
    <location>
        <begin position="42"/>
        <end position="62"/>
    </location>
</feature>
<protein>
    <submittedName>
        <fullName evidence="2">DUF819 family protein</fullName>
    </submittedName>
</protein>